<gene>
    <name evidence="2" type="ORF">PanWU01x14_018360</name>
</gene>
<keyword evidence="3" id="KW-1185">Reference proteome</keyword>
<dbReference type="PANTHER" id="PTHR35278">
    <property type="entry name" value="TRANSMEMBRANE PROTEIN-RELATED"/>
    <property type="match status" value="1"/>
</dbReference>
<evidence type="ECO:0000313" key="3">
    <source>
        <dbReference type="Proteomes" id="UP000237105"/>
    </source>
</evidence>
<feature type="compositionally biased region" description="Polar residues" evidence="1">
    <location>
        <begin position="84"/>
        <end position="93"/>
    </location>
</feature>
<dbReference type="AlphaFoldDB" id="A0A2P5DZ55"/>
<evidence type="ECO:0000256" key="1">
    <source>
        <dbReference type="SAM" id="MobiDB-lite"/>
    </source>
</evidence>
<protein>
    <submittedName>
        <fullName evidence="2">Uncharacterized protein</fullName>
    </submittedName>
</protein>
<proteinExistence type="predicted"/>
<evidence type="ECO:0000313" key="2">
    <source>
        <dbReference type="EMBL" id="PON78578.1"/>
    </source>
</evidence>
<dbReference type="EMBL" id="JXTB01000008">
    <property type="protein sequence ID" value="PON78578.1"/>
    <property type="molecule type" value="Genomic_DNA"/>
</dbReference>
<feature type="region of interest" description="Disordered" evidence="1">
    <location>
        <begin position="71"/>
        <end position="148"/>
    </location>
</feature>
<organism evidence="2 3">
    <name type="scientific">Parasponia andersonii</name>
    <name type="common">Sponia andersonii</name>
    <dbReference type="NCBI Taxonomy" id="3476"/>
    <lineage>
        <taxon>Eukaryota</taxon>
        <taxon>Viridiplantae</taxon>
        <taxon>Streptophyta</taxon>
        <taxon>Embryophyta</taxon>
        <taxon>Tracheophyta</taxon>
        <taxon>Spermatophyta</taxon>
        <taxon>Magnoliopsida</taxon>
        <taxon>eudicotyledons</taxon>
        <taxon>Gunneridae</taxon>
        <taxon>Pentapetalae</taxon>
        <taxon>rosids</taxon>
        <taxon>fabids</taxon>
        <taxon>Rosales</taxon>
        <taxon>Cannabaceae</taxon>
        <taxon>Parasponia</taxon>
    </lineage>
</organism>
<feature type="compositionally biased region" description="Basic residues" evidence="1">
    <location>
        <begin position="115"/>
        <end position="134"/>
    </location>
</feature>
<dbReference type="PANTHER" id="PTHR35278:SF4">
    <property type="entry name" value="TRANSMEMBRANE PROTEIN"/>
    <property type="match status" value="1"/>
</dbReference>
<sequence>MCWAACEAYWYALEDITSFLWQKLINTKRINCRRRRHHRHFQDVEQGYSTSDEPDFSGDSTHHWVNVTRKNNSVKRRRRERFQNHSFKSSSGIGASRRHHRVKLKNREVSANVRGRSRRLRSSSRQIQSRKVRNVGREAKVFKRRRVN</sequence>
<comment type="caution">
    <text evidence="2">The sequence shown here is derived from an EMBL/GenBank/DDBJ whole genome shotgun (WGS) entry which is preliminary data.</text>
</comment>
<accession>A0A2P5DZ55</accession>
<dbReference type="OrthoDB" id="1916120at2759"/>
<dbReference type="Proteomes" id="UP000237105">
    <property type="component" value="Unassembled WGS sequence"/>
</dbReference>
<reference evidence="3" key="1">
    <citation type="submission" date="2016-06" db="EMBL/GenBank/DDBJ databases">
        <title>Parallel loss of symbiosis genes in relatives of nitrogen-fixing non-legume Parasponia.</title>
        <authorList>
            <person name="Van Velzen R."/>
            <person name="Holmer R."/>
            <person name="Bu F."/>
            <person name="Rutten L."/>
            <person name="Van Zeijl A."/>
            <person name="Liu W."/>
            <person name="Santuari L."/>
            <person name="Cao Q."/>
            <person name="Sharma T."/>
            <person name="Shen D."/>
            <person name="Roswanjaya Y."/>
            <person name="Wardhani T."/>
            <person name="Kalhor M.S."/>
            <person name="Jansen J."/>
            <person name="Van den Hoogen J."/>
            <person name="Gungor B."/>
            <person name="Hartog M."/>
            <person name="Hontelez J."/>
            <person name="Verver J."/>
            <person name="Yang W.-C."/>
            <person name="Schijlen E."/>
            <person name="Repin R."/>
            <person name="Schilthuizen M."/>
            <person name="Schranz E."/>
            <person name="Heidstra R."/>
            <person name="Miyata K."/>
            <person name="Fedorova E."/>
            <person name="Kohlen W."/>
            <person name="Bisseling T."/>
            <person name="Smit S."/>
            <person name="Geurts R."/>
        </authorList>
    </citation>
    <scope>NUCLEOTIDE SEQUENCE [LARGE SCALE GENOMIC DNA]</scope>
    <source>
        <strain evidence="3">cv. WU1-14</strain>
    </source>
</reference>
<name>A0A2P5DZ55_PARAD</name>